<evidence type="ECO:0000256" key="4">
    <source>
        <dbReference type="ARBA" id="ARBA00022553"/>
    </source>
</evidence>
<dbReference type="PANTHER" id="PTHR45436:SF4">
    <property type="entry name" value="SENSOR PROTEIN PHOQ"/>
    <property type="match status" value="1"/>
</dbReference>
<dbReference type="Proteomes" id="UP000502608">
    <property type="component" value="Chromosome"/>
</dbReference>
<dbReference type="PRINTS" id="PR00344">
    <property type="entry name" value="BCTRLSENSOR"/>
</dbReference>
<keyword evidence="7 15" id="KW-0418">Kinase</keyword>
<evidence type="ECO:0000256" key="5">
    <source>
        <dbReference type="ARBA" id="ARBA00022679"/>
    </source>
</evidence>
<comment type="subcellular location">
    <subcellularLocation>
        <location evidence="2">Membrane</location>
    </subcellularLocation>
</comment>
<dbReference type="EC" id="2.7.13.3" evidence="3"/>
<evidence type="ECO:0000259" key="14">
    <source>
        <dbReference type="PROSITE" id="PS50885"/>
    </source>
</evidence>
<comment type="catalytic activity">
    <reaction evidence="1">
        <text>ATP + protein L-histidine = ADP + protein N-phospho-L-histidine.</text>
        <dbReference type="EC" id="2.7.13.3"/>
    </reaction>
</comment>
<dbReference type="KEGG" id="saes:HBH39_10260"/>
<feature type="domain" description="HAMP" evidence="14">
    <location>
        <begin position="188"/>
        <end position="239"/>
    </location>
</feature>
<evidence type="ECO:0000313" key="15">
    <source>
        <dbReference type="EMBL" id="QIR14824.1"/>
    </source>
</evidence>
<dbReference type="SMART" id="SM00387">
    <property type="entry name" value="HATPase_c"/>
    <property type="match status" value="1"/>
</dbReference>
<proteinExistence type="predicted"/>
<dbReference type="AlphaFoldDB" id="A0A6G9QJT1"/>
<evidence type="ECO:0000256" key="11">
    <source>
        <dbReference type="SAM" id="Coils"/>
    </source>
</evidence>
<dbReference type="SUPFAM" id="SSF55874">
    <property type="entry name" value="ATPase domain of HSP90 chaperone/DNA topoisomerase II/histidine kinase"/>
    <property type="match status" value="1"/>
</dbReference>
<feature type="transmembrane region" description="Helical" evidence="12">
    <location>
        <begin position="12"/>
        <end position="35"/>
    </location>
</feature>
<organism evidence="15 16">
    <name type="scientific">Shewanella aestuarii</name>
    <dbReference type="NCBI Taxonomy" id="1028752"/>
    <lineage>
        <taxon>Bacteria</taxon>
        <taxon>Pseudomonadati</taxon>
        <taxon>Pseudomonadota</taxon>
        <taxon>Gammaproteobacteria</taxon>
        <taxon>Alteromonadales</taxon>
        <taxon>Shewanellaceae</taxon>
        <taxon>Shewanella</taxon>
    </lineage>
</organism>
<keyword evidence="16" id="KW-1185">Reference proteome</keyword>
<evidence type="ECO:0000256" key="2">
    <source>
        <dbReference type="ARBA" id="ARBA00004370"/>
    </source>
</evidence>
<dbReference type="InterPro" id="IPR036890">
    <property type="entry name" value="HATPase_C_sf"/>
</dbReference>
<dbReference type="InterPro" id="IPR003660">
    <property type="entry name" value="HAMP_dom"/>
</dbReference>
<evidence type="ECO:0000256" key="3">
    <source>
        <dbReference type="ARBA" id="ARBA00012438"/>
    </source>
</evidence>
<dbReference type="Pfam" id="PF02518">
    <property type="entry name" value="HATPase_c"/>
    <property type="match status" value="1"/>
</dbReference>
<evidence type="ECO:0000256" key="1">
    <source>
        <dbReference type="ARBA" id="ARBA00000085"/>
    </source>
</evidence>
<keyword evidence="5" id="KW-0808">Transferase</keyword>
<keyword evidence="8 12" id="KW-1133">Transmembrane helix</keyword>
<dbReference type="PROSITE" id="PS50885">
    <property type="entry name" value="HAMP"/>
    <property type="match status" value="1"/>
</dbReference>
<gene>
    <name evidence="15" type="ORF">HBH39_10260</name>
</gene>
<sequence length="450" mass="50868">MQLIANLKNRLFTRMFVTSLSIIALVGFGFAWLVIQLNAQSQYNQATANLISELPVIAAEFQESNLVPITQAQDNDNIETSYIMATCDNQFNSLWRSTLAKQSALDNICENYRQSLDGNKAYYLSFHNDQTYLVYKLSTLIDQKSFHLLILKDAQKIKQNLKKFKRLTYFRLAMVLGGAIFLLISAAYWGLLPLKRLKQELLKLKQGKQQQFSNNYPIELQEITQALNQLVDQNEQRQARYQNAMNDLAHSLKTRLAASVAIIDDKQLTANEKQLQILSQIEDMDHLVKYQLKRAMMGRQGLLHEQTDIKPIIDQIVQLLSKLYQHKHIHFMVNCPNTLLVPISKADLMELCGNIIENAAKFCISSINITASTTADMFNLTVDDDGPGIDETYRQKVIQRGVRVDTQYSGQGIGLAVCHELVTSYSGTLEIQTSTLQGASIIIAIPLASN</sequence>
<feature type="transmembrane region" description="Helical" evidence="12">
    <location>
        <begin position="168"/>
        <end position="191"/>
    </location>
</feature>
<dbReference type="InterPro" id="IPR003594">
    <property type="entry name" value="HATPase_dom"/>
</dbReference>
<accession>A0A6G9QJT1</accession>
<keyword evidence="4" id="KW-0597">Phosphoprotein</keyword>
<feature type="domain" description="Histidine kinase" evidence="13">
    <location>
        <begin position="247"/>
        <end position="449"/>
    </location>
</feature>
<feature type="coiled-coil region" evidence="11">
    <location>
        <begin position="220"/>
        <end position="247"/>
    </location>
</feature>
<evidence type="ECO:0000259" key="13">
    <source>
        <dbReference type="PROSITE" id="PS50109"/>
    </source>
</evidence>
<dbReference type="InterPro" id="IPR004358">
    <property type="entry name" value="Sig_transdc_His_kin-like_C"/>
</dbReference>
<dbReference type="PANTHER" id="PTHR45436">
    <property type="entry name" value="SENSOR HISTIDINE KINASE YKOH"/>
    <property type="match status" value="1"/>
</dbReference>
<reference evidence="15 16" key="1">
    <citation type="submission" date="2020-03" db="EMBL/GenBank/DDBJ databases">
        <title>Complete genome sequence of Shewanella sp.</title>
        <authorList>
            <person name="Kim Y.-S."/>
            <person name="Kim S.-J."/>
            <person name="Jung H.-K."/>
            <person name="Kim K.-H."/>
        </authorList>
    </citation>
    <scope>NUCLEOTIDE SEQUENCE [LARGE SCALE GENOMIC DNA]</scope>
    <source>
        <strain evidence="15 16">PN3F2</strain>
    </source>
</reference>
<evidence type="ECO:0000313" key="16">
    <source>
        <dbReference type="Proteomes" id="UP000502608"/>
    </source>
</evidence>
<dbReference type="InterPro" id="IPR005467">
    <property type="entry name" value="His_kinase_dom"/>
</dbReference>
<dbReference type="RefSeq" id="WP_167677970.1">
    <property type="nucleotide sequence ID" value="NZ_CP050313.1"/>
</dbReference>
<keyword evidence="9" id="KW-0902">Two-component regulatory system</keyword>
<name>A0A6G9QJT1_9GAMM</name>
<protein>
    <recommendedName>
        <fullName evidence="3">histidine kinase</fullName>
        <ecNumber evidence="3">2.7.13.3</ecNumber>
    </recommendedName>
</protein>
<keyword evidence="11" id="KW-0175">Coiled coil</keyword>
<dbReference type="GO" id="GO:0005524">
    <property type="term" value="F:ATP binding"/>
    <property type="evidence" value="ECO:0007669"/>
    <property type="project" value="UniProtKB-KW"/>
</dbReference>
<dbReference type="PROSITE" id="PS50109">
    <property type="entry name" value="HIS_KIN"/>
    <property type="match status" value="1"/>
</dbReference>
<evidence type="ECO:0000256" key="6">
    <source>
        <dbReference type="ARBA" id="ARBA00022692"/>
    </source>
</evidence>
<evidence type="ECO:0000256" key="12">
    <source>
        <dbReference type="SAM" id="Phobius"/>
    </source>
</evidence>
<dbReference type="GO" id="GO:0004673">
    <property type="term" value="F:protein histidine kinase activity"/>
    <property type="evidence" value="ECO:0007669"/>
    <property type="project" value="UniProtKB-EC"/>
</dbReference>
<dbReference type="GO" id="GO:0000160">
    <property type="term" value="P:phosphorelay signal transduction system"/>
    <property type="evidence" value="ECO:0007669"/>
    <property type="project" value="UniProtKB-KW"/>
</dbReference>
<evidence type="ECO:0000256" key="7">
    <source>
        <dbReference type="ARBA" id="ARBA00022777"/>
    </source>
</evidence>
<dbReference type="GO" id="GO:0005886">
    <property type="term" value="C:plasma membrane"/>
    <property type="evidence" value="ECO:0007669"/>
    <property type="project" value="TreeGrafter"/>
</dbReference>
<evidence type="ECO:0000256" key="8">
    <source>
        <dbReference type="ARBA" id="ARBA00022989"/>
    </source>
</evidence>
<keyword evidence="10 12" id="KW-0472">Membrane</keyword>
<keyword evidence="6 12" id="KW-0812">Transmembrane</keyword>
<dbReference type="Gene3D" id="3.30.565.10">
    <property type="entry name" value="Histidine kinase-like ATPase, C-terminal domain"/>
    <property type="match status" value="1"/>
</dbReference>
<dbReference type="InterPro" id="IPR050428">
    <property type="entry name" value="TCS_sensor_his_kinase"/>
</dbReference>
<dbReference type="EMBL" id="CP050313">
    <property type="protein sequence ID" value="QIR14824.1"/>
    <property type="molecule type" value="Genomic_DNA"/>
</dbReference>
<evidence type="ECO:0000256" key="9">
    <source>
        <dbReference type="ARBA" id="ARBA00023012"/>
    </source>
</evidence>
<evidence type="ECO:0000256" key="10">
    <source>
        <dbReference type="ARBA" id="ARBA00023136"/>
    </source>
</evidence>